<name>A0ABW3F7N3_9PROT</name>
<gene>
    <name evidence="1" type="ORF">ACFQ1Z_07860</name>
</gene>
<dbReference type="Pfam" id="PF07166">
    <property type="entry name" value="DUF1398"/>
    <property type="match status" value="1"/>
</dbReference>
<keyword evidence="2" id="KW-1185">Reference proteome</keyword>
<dbReference type="EMBL" id="JBHTKB010000001">
    <property type="protein sequence ID" value="MFD0913458.1"/>
    <property type="molecule type" value="Genomic_DNA"/>
</dbReference>
<evidence type="ECO:0000313" key="1">
    <source>
        <dbReference type="EMBL" id="MFD0913458.1"/>
    </source>
</evidence>
<sequence>MNQAAETVIRQTLEASDQGRIHFGQVIQHLTSAGVESYAVDYRGGRIAYYMPSGETLALPLEVPDKQIAPEFSAVGIKNAIAGAQRGEVMYPEFKRLSQESGCIGYTVWLTGKHVTYYGRKGEMHIERFPV</sequence>
<reference evidence="2" key="1">
    <citation type="journal article" date="2019" name="Int. J. Syst. Evol. Microbiol.">
        <title>The Global Catalogue of Microorganisms (GCM) 10K type strain sequencing project: providing services to taxonomists for standard genome sequencing and annotation.</title>
        <authorList>
            <consortium name="The Broad Institute Genomics Platform"/>
            <consortium name="The Broad Institute Genome Sequencing Center for Infectious Disease"/>
            <person name="Wu L."/>
            <person name="Ma J."/>
        </authorList>
    </citation>
    <scope>NUCLEOTIDE SEQUENCE [LARGE SCALE GENOMIC DNA]</scope>
    <source>
        <strain evidence="2">CCUG 58412</strain>
    </source>
</reference>
<dbReference type="Gene3D" id="3.30.1810.10">
    <property type="entry name" value="YdfO-like"/>
    <property type="match status" value="1"/>
</dbReference>
<proteinExistence type="predicted"/>
<dbReference type="InterPro" id="IPR009833">
    <property type="entry name" value="DUF1398"/>
</dbReference>
<organism evidence="1 2">
    <name type="scientific">Methylophilus luteus</name>
    <dbReference type="NCBI Taxonomy" id="640108"/>
    <lineage>
        <taxon>Bacteria</taxon>
        <taxon>Pseudomonadati</taxon>
        <taxon>Pseudomonadota</taxon>
        <taxon>Betaproteobacteria</taxon>
        <taxon>Nitrosomonadales</taxon>
        <taxon>Methylophilaceae</taxon>
        <taxon>Methylophilus</taxon>
    </lineage>
</organism>
<evidence type="ECO:0000313" key="2">
    <source>
        <dbReference type="Proteomes" id="UP001597128"/>
    </source>
</evidence>
<dbReference type="InterPro" id="IPR036696">
    <property type="entry name" value="YdfO-like_sf"/>
</dbReference>
<accession>A0ABW3F7N3</accession>
<dbReference type="SUPFAM" id="SSF160419">
    <property type="entry name" value="YdfO-like"/>
    <property type="match status" value="1"/>
</dbReference>
<dbReference type="RefSeq" id="WP_379056823.1">
    <property type="nucleotide sequence ID" value="NZ_JBHTKB010000001.1"/>
</dbReference>
<protein>
    <submittedName>
        <fullName evidence="1">DUF1398 family protein</fullName>
    </submittedName>
</protein>
<dbReference type="Proteomes" id="UP001597128">
    <property type="component" value="Unassembled WGS sequence"/>
</dbReference>
<comment type="caution">
    <text evidence="1">The sequence shown here is derived from an EMBL/GenBank/DDBJ whole genome shotgun (WGS) entry which is preliminary data.</text>
</comment>